<sequence length="366" mass="38164">MANGTTGAGETANDTISTALSDVDGAAGRLIIAGRDVERWAETASFEDACALLWAAADGRPRSSVDIQKRLGAGRIEAWNRLGALGDALSASDGMDALRAAVSHLRLGDAADDAPARVTAAVAVYAAAWARIRAGKAPVAPDPSLGHAEDYLRMITGSAPSAAAVRGMSTYLVTVSDHGMNASTFTARVVASTNSDIVSSVVGSIGALKGPLHGGAPGPVLDMLDAIGDPSRAESFIASELAAGRRIMGMGHRIYRVRDPRAQVLEKATLALIDAGLRTERLALARAVERVAKSALAAKYPDRKLEANVEFYTAVLLDAIGLPRESFTPTFAVGRVAGWCAHIAEQRDKGRLIRPSSVYVGNVKVD</sequence>
<reference evidence="6" key="1">
    <citation type="submission" date="2021-12" db="EMBL/GenBank/DDBJ databases">
        <title>Discovery of the Pendulisporaceae a myxobacterial family with distinct sporulation behavior and unique specialized metabolism.</title>
        <authorList>
            <person name="Garcia R."/>
            <person name="Popoff A."/>
            <person name="Bader C.D."/>
            <person name="Loehr J."/>
            <person name="Walesch S."/>
            <person name="Walt C."/>
            <person name="Boldt J."/>
            <person name="Bunk B."/>
            <person name="Haeckl F.J.F.P.J."/>
            <person name="Gunesch A.P."/>
            <person name="Birkelbach J."/>
            <person name="Nuebel U."/>
            <person name="Pietschmann T."/>
            <person name="Bach T."/>
            <person name="Mueller R."/>
        </authorList>
    </citation>
    <scope>NUCLEOTIDE SEQUENCE</scope>
    <source>
        <strain evidence="6">MSr11367</strain>
    </source>
</reference>
<proteinExistence type="inferred from homology"/>
<dbReference type="GO" id="GO:0036440">
    <property type="term" value="F:citrate synthase activity"/>
    <property type="evidence" value="ECO:0007669"/>
    <property type="project" value="UniProtKB-EC"/>
</dbReference>
<keyword evidence="3 5" id="KW-0808">Transferase</keyword>
<evidence type="ECO:0000313" key="7">
    <source>
        <dbReference type="Proteomes" id="UP001374803"/>
    </source>
</evidence>
<gene>
    <name evidence="6" type="ORF">LVJ94_11725</name>
</gene>
<dbReference type="InterPro" id="IPR036969">
    <property type="entry name" value="Citrate_synthase_sf"/>
</dbReference>
<organism evidence="6 7">
    <name type="scientific">Pendulispora rubella</name>
    <dbReference type="NCBI Taxonomy" id="2741070"/>
    <lineage>
        <taxon>Bacteria</taxon>
        <taxon>Pseudomonadati</taxon>
        <taxon>Myxococcota</taxon>
        <taxon>Myxococcia</taxon>
        <taxon>Myxococcales</taxon>
        <taxon>Sorangiineae</taxon>
        <taxon>Pendulisporaceae</taxon>
        <taxon>Pendulispora</taxon>
    </lineage>
</organism>
<dbReference type="SUPFAM" id="SSF48256">
    <property type="entry name" value="Citrate synthase"/>
    <property type="match status" value="1"/>
</dbReference>
<dbReference type="Pfam" id="PF00285">
    <property type="entry name" value="Citrate_synt"/>
    <property type="match status" value="1"/>
</dbReference>
<dbReference type="PANTHER" id="PTHR11739">
    <property type="entry name" value="CITRATE SYNTHASE"/>
    <property type="match status" value="1"/>
</dbReference>
<dbReference type="NCBIfam" id="NF009005">
    <property type="entry name" value="PRK12350.1"/>
    <property type="match status" value="1"/>
</dbReference>
<comment type="pathway">
    <text evidence="1">Carbohydrate metabolism; tricarboxylic acid cycle; isocitrate from oxaloacetate: step 1/2.</text>
</comment>
<dbReference type="InterPro" id="IPR002020">
    <property type="entry name" value="Citrate_synthase"/>
</dbReference>
<name>A0ABZ2LAE9_9BACT</name>
<dbReference type="Proteomes" id="UP001374803">
    <property type="component" value="Chromosome"/>
</dbReference>
<evidence type="ECO:0000313" key="6">
    <source>
        <dbReference type="EMBL" id="WXB07899.1"/>
    </source>
</evidence>
<evidence type="ECO:0000256" key="4">
    <source>
        <dbReference type="ARBA" id="ARBA00049288"/>
    </source>
</evidence>
<evidence type="ECO:0000256" key="1">
    <source>
        <dbReference type="ARBA" id="ARBA00004751"/>
    </source>
</evidence>
<dbReference type="InterPro" id="IPR024176">
    <property type="entry name" value="Citrate_synthase_bac-typ"/>
</dbReference>
<dbReference type="PIRSF" id="PIRSF001369">
    <property type="entry name" value="Citrate_synth"/>
    <property type="match status" value="1"/>
</dbReference>
<evidence type="ECO:0000256" key="5">
    <source>
        <dbReference type="PIRNR" id="PIRNR001369"/>
    </source>
</evidence>
<dbReference type="InterPro" id="IPR016142">
    <property type="entry name" value="Citrate_synth-like_lrg_a-sub"/>
</dbReference>
<evidence type="ECO:0000256" key="3">
    <source>
        <dbReference type="ARBA" id="ARBA00022679"/>
    </source>
</evidence>
<dbReference type="InterPro" id="IPR016143">
    <property type="entry name" value="Citrate_synth-like_sm_a-sub"/>
</dbReference>
<dbReference type="Gene3D" id="1.10.230.10">
    <property type="entry name" value="Cytochrome P450-Terp, domain 2"/>
    <property type="match status" value="1"/>
</dbReference>
<dbReference type="RefSeq" id="WP_394837567.1">
    <property type="nucleotide sequence ID" value="NZ_CP089929.1"/>
</dbReference>
<dbReference type="Gene3D" id="1.10.580.10">
    <property type="entry name" value="Citrate Synthase, domain 1"/>
    <property type="match status" value="1"/>
</dbReference>
<comment type="catalytic activity">
    <reaction evidence="4">
        <text>oxaloacetate + acetyl-CoA + H2O = citrate + CoA + H(+)</text>
        <dbReference type="Rhea" id="RHEA:16845"/>
        <dbReference type="ChEBI" id="CHEBI:15377"/>
        <dbReference type="ChEBI" id="CHEBI:15378"/>
        <dbReference type="ChEBI" id="CHEBI:16452"/>
        <dbReference type="ChEBI" id="CHEBI:16947"/>
        <dbReference type="ChEBI" id="CHEBI:57287"/>
        <dbReference type="ChEBI" id="CHEBI:57288"/>
        <dbReference type="EC" id="2.3.3.16"/>
    </reaction>
</comment>
<accession>A0ABZ2LAE9</accession>
<keyword evidence="6" id="KW-0012">Acyltransferase</keyword>
<keyword evidence="7" id="KW-1185">Reference proteome</keyword>
<dbReference type="PRINTS" id="PR00143">
    <property type="entry name" value="CITRTSNTHASE"/>
</dbReference>
<evidence type="ECO:0000256" key="2">
    <source>
        <dbReference type="ARBA" id="ARBA00010566"/>
    </source>
</evidence>
<comment type="similarity">
    <text evidence="2 5">Belongs to the citrate synthase family.</text>
</comment>
<dbReference type="PANTHER" id="PTHR11739:SF23">
    <property type="entry name" value="CITRATE SYNTHASE 2-RELATED"/>
    <property type="match status" value="1"/>
</dbReference>
<protein>
    <recommendedName>
        <fullName evidence="5">Citrate synthase</fullName>
    </recommendedName>
</protein>
<dbReference type="EMBL" id="CP089983">
    <property type="protein sequence ID" value="WXB07899.1"/>
    <property type="molecule type" value="Genomic_DNA"/>
</dbReference>